<keyword evidence="2" id="KW-0472">Membrane</keyword>
<evidence type="ECO:0000256" key="1">
    <source>
        <dbReference type="SAM" id="MobiDB-lite"/>
    </source>
</evidence>
<gene>
    <name evidence="4" type="ORF">ACFPRH_09010</name>
</gene>
<keyword evidence="4" id="KW-0255">Endonuclease</keyword>
<keyword evidence="2" id="KW-0812">Transmembrane</keyword>
<accession>A0ABW0AGU4</accession>
<evidence type="ECO:0000313" key="4">
    <source>
        <dbReference type="EMBL" id="MFC5151873.1"/>
    </source>
</evidence>
<feature type="transmembrane region" description="Helical" evidence="2">
    <location>
        <begin position="97"/>
        <end position="114"/>
    </location>
</feature>
<dbReference type="RefSeq" id="WP_344476198.1">
    <property type="nucleotide sequence ID" value="NZ_BAAASB010000006.1"/>
</dbReference>
<dbReference type="Proteomes" id="UP001596160">
    <property type="component" value="Unassembled WGS sequence"/>
</dbReference>
<comment type="caution">
    <text evidence="4">The sequence shown here is derived from an EMBL/GenBank/DDBJ whole genome shotgun (WGS) entry which is preliminary data.</text>
</comment>
<dbReference type="SUPFAM" id="SSF56219">
    <property type="entry name" value="DNase I-like"/>
    <property type="match status" value="1"/>
</dbReference>
<sequence length="354" mass="36991">MDSAIPTAAPAAEPAAEPGTGQDTGPDAPARRPGRRRGLIRLAVLLLLVPTAVTVCRAADTDAITPVPQLLAFLPWLLLPAGAALAAAVLARWRSGVVWAAAVLAVTGWFVRPYDIGLAGTPPGPVTARFEVLTSNVEFGNATEGLLTAIRRERPDLVFVQECAARCSDGLAARVPLADYPYRNVVEGPMASGSAILSKYPLRNTPGIESTLAMPGAVARIAGQEVRLQLAHPLPPIPGGVDAWRSELGRMSAHAAKTENGGPAIVAGDFNATPDHAAFRRLLDAGGLRNSADLGGASRTPSWPTMVGGPLGAQIDHVLISREFAVSEARFLELGDTDHRSLLVGLELHDTGRP</sequence>
<keyword evidence="4" id="KW-0378">Hydrolase</keyword>
<proteinExistence type="predicted"/>
<protein>
    <submittedName>
        <fullName evidence="4">Endonuclease/exonuclease/phosphatase family protein</fullName>
    </submittedName>
</protein>
<reference evidence="5" key="1">
    <citation type="journal article" date="2019" name="Int. J. Syst. Evol. Microbiol.">
        <title>The Global Catalogue of Microorganisms (GCM) 10K type strain sequencing project: providing services to taxonomists for standard genome sequencing and annotation.</title>
        <authorList>
            <consortium name="The Broad Institute Genomics Platform"/>
            <consortium name="The Broad Institute Genome Sequencing Center for Infectious Disease"/>
            <person name="Wu L."/>
            <person name="Ma J."/>
        </authorList>
    </citation>
    <scope>NUCLEOTIDE SEQUENCE [LARGE SCALE GENOMIC DNA]</scope>
    <source>
        <strain evidence="5">PCU 266</strain>
    </source>
</reference>
<evidence type="ECO:0000313" key="5">
    <source>
        <dbReference type="Proteomes" id="UP001596160"/>
    </source>
</evidence>
<dbReference type="Pfam" id="PF03372">
    <property type="entry name" value="Exo_endo_phos"/>
    <property type="match status" value="1"/>
</dbReference>
<keyword evidence="4" id="KW-0540">Nuclease</keyword>
<dbReference type="InterPro" id="IPR005135">
    <property type="entry name" value="Endo/exonuclease/phosphatase"/>
</dbReference>
<name>A0ABW0AGU4_9ACTN</name>
<feature type="transmembrane region" description="Helical" evidence="2">
    <location>
        <begin position="39"/>
        <end position="58"/>
    </location>
</feature>
<dbReference type="Gene3D" id="3.60.10.10">
    <property type="entry name" value="Endonuclease/exonuclease/phosphatase"/>
    <property type="match status" value="1"/>
</dbReference>
<dbReference type="EMBL" id="JBHSKP010000004">
    <property type="protein sequence ID" value="MFC5151873.1"/>
    <property type="molecule type" value="Genomic_DNA"/>
</dbReference>
<organism evidence="4 5">
    <name type="scientific">Streptomyces amakusaensis</name>
    <dbReference type="NCBI Taxonomy" id="67271"/>
    <lineage>
        <taxon>Bacteria</taxon>
        <taxon>Bacillati</taxon>
        <taxon>Actinomycetota</taxon>
        <taxon>Actinomycetes</taxon>
        <taxon>Kitasatosporales</taxon>
        <taxon>Streptomycetaceae</taxon>
        <taxon>Streptomyces</taxon>
    </lineage>
</organism>
<feature type="region of interest" description="Disordered" evidence="1">
    <location>
        <begin position="1"/>
        <end position="33"/>
    </location>
</feature>
<keyword evidence="5" id="KW-1185">Reference proteome</keyword>
<feature type="transmembrane region" description="Helical" evidence="2">
    <location>
        <begin position="70"/>
        <end position="90"/>
    </location>
</feature>
<feature type="compositionally biased region" description="Low complexity" evidence="1">
    <location>
        <begin position="1"/>
        <end position="28"/>
    </location>
</feature>
<dbReference type="InterPro" id="IPR036691">
    <property type="entry name" value="Endo/exonu/phosph_ase_sf"/>
</dbReference>
<keyword evidence="2" id="KW-1133">Transmembrane helix</keyword>
<evidence type="ECO:0000256" key="2">
    <source>
        <dbReference type="SAM" id="Phobius"/>
    </source>
</evidence>
<feature type="domain" description="Endonuclease/exonuclease/phosphatase" evidence="3">
    <location>
        <begin position="133"/>
        <end position="339"/>
    </location>
</feature>
<evidence type="ECO:0000259" key="3">
    <source>
        <dbReference type="Pfam" id="PF03372"/>
    </source>
</evidence>
<dbReference type="GO" id="GO:0004519">
    <property type="term" value="F:endonuclease activity"/>
    <property type="evidence" value="ECO:0007669"/>
    <property type="project" value="UniProtKB-KW"/>
</dbReference>